<protein>
    <submittedName>
        <fullName evidence="1">Uncharacterized protein</fullName>
    </submittedName>
</protein>
<reference evidence="1 2" key="1">
    <citation type="submission" date="2006-03" db="EMBL/GenBank/DDBJ databases">
        <title>Complete sequence of Shewanella denitrificans OS217.</title>
        <authorList>
            <consortium name="US DOE Joint Genome Institute"/>
            <person name="Copeland A."/>
            <person name="Lucas S."/>
            <person name="Lapidus A."/>
            <person name="Barry K."/>
            <person name="Detter J.C."/>
            <person name="Glavina del Rio T."/>
            <person name="Hammon N."/>
            <person name="Israni S."/>
            <person name="Dalin E."/>
            <person name="Tice H."/>
            <person name="Pitluck S."/>
            <person name="Brettin T."/>
            <person name="Bruce D."/>
            <person name="Han C."/>
            <person name="Tapia R."/>
            <person name="Gilna P."/>
            <person name="Kiss H."/>
            <person name="Schmutz J."/>
            <person name="Larimer F."/>
            <person name="Land M."/>
            <person name="Hauser L."/>
            <person name="Kyrpides N."/>
            <person name="Lykidis A."/>
            <person name="Richardson P."/>
        </authorList>
    </citation>
    <scope>NUCLEOTIDE SEQUENCE [LARGE SCALE GENOMIC DNA]</scope>
    <source>
        <strain evidence="2">OS217 / ATCC BAA-1090 / DSM 15013</strain>
    </source>
</reference>
<gene>
    <name evidence="1" type="ordered locus">Sden_1861</name>
</gene>
<dbReference type="Proteomes" id="UP000001982">
    <property type="component" value="Chromosome"/>
</dbReference>
<dbReference type="KEGG" id="sdn:Sden_1861"/>
<evidence type="ECO:0000313" key="1">
    <source>
        <dbReference type="EMBL" id="ABE55144.1"/>
    </source>
</evidence>
<evidence type="ECO:0000313" key="2">
    <source>
        <dbReference type="Proteomes" id="UP000001982"/>
    </source>
</evidence>
<dbReference type="EMBL" id="CP000302">
    <property type="protein sequence ID" value="ABE55144.1"/>
    <property type="molecule type" value="Genomic_DNA"/>
</dbReference>
<dbReference type="AlphaFoldDB" id="Q12N32"/>
<keyword evidence="2" id="KW-1185">Reference proteome</keyword>
<dbReference type="RefSeq" id="WP_011496301.1">
    <property type="nucleotide sequence ID" value="NC_007954.1"/>
</dbReference>
<dbReference type="HOGENOM" id="CLU_997287_0_0_6"/>
<proteinExistence type="predicted"/>
<organism evidence="1 2">
    <name type="scientific">Shewanella denitrificans (strain OS217 / ATCC BAA-1090 / DSM 15013)</name>
    <dbReference type="NCBI Taxonomy" id="318161"/>
    <lineage>
        <taxon>Bacteria</taxon>
        <taxon>Pseudomonadati</taxon>
        <taxon>Pseudomonadota</taxon>
        <taxon>Gammaproteobacteria</taxon>
        <taxon>Alteromonadales</taxon>
        <taxon>Shewanellaceae</taxon>
        <taxon>Shewanella</taxon>
    </lineage>
</organism>
<name>Q12N32_SHEDO</name>
<dbReference type="OrthoDB" id="6212140at2"/>
<sequence>MLDALLTLDDELQLYSIVTFMALPEAEIDRYRQHLSCEQCGGKAYYRKQSIDGKSACFGSRYHKLDCDEARRSTQTSQSKQENCDALEVDRLIVTNTSLQLDFSLTAIIKKDERPHPSASKPFLSKPLQEVSLAQIPKQIAEAPSSIQDKEVSVTRLSMDKLLNSLLRGSNLASADTLIEIDAGYQFKAKNLFVNFADAAPSDSIKKAKPKMYWGTLSHSDPQMAWLNPADCHDMGIPLGRHQITVLKRFGITDKRDIEGAGIILFGKCYWNKDKSRKIIELWNSERLFISPLADK</sequence>
<dbReference type="eggNOG" id="COG3596">
    <property type="taxonomic scope" value="Bacteria"/>
</dbReference>
<accession>Q12N32</accession>